<sequence length="313" mass="34693">MTVTADAVRMTDGTTYDLAIRTTGLRMRYGQRDVLDGMDLEVRRGELFALLGPNGAGKSTTIEILEGYRRRSAGDVEVLGRDPERGDPSWRARIGIVLQSSRDHGRWQVGDMLDHFARHYADPFDAAELMERVGLTAQAYQPLSTLSGGQRRRLDVAMGIVGRPELVFLDEPTTGFDPEARRDFHELIAELRNERGMTIVLTTHDMTEAQQLADRIGILQSGRLTALGTLEELAAAASARSEVRWTDEDGVTQRLLTADPSQTLWELHQQFNGPIPGIEVRRPTLEDTYLGMVGTDLPEGSETDLTAARTETS</sequence>
<dbReference type="RefSeq" id="WP_373299727.1">
    <property type="nucleotide sequence ID" value="NZ_BMRP01000002.1"/>
</dbReference>
<evidence type="ECO:0000259" key="6">
    <source>
        <dbReference type="PROSITE" id="PS50893"/>
    </source>
</evidence>
<evidence type="ECO:0000256" key="2">
    <source>
        <dbReference type="ARBA" id="ARBA00022448"/>
    </source>
</evidence>
<dbReference type="InterPro" id="IPR017871">
    <property type="entry name" value="ABC_transporter-like_CS"/>
</dbReference>
<dbReference type="Proteomes" id="UP000654471">
    <property type="component" value="Unassembled WGS sequence"/>
</dbReference>
<dbReference type="CDD" id="cd03230">
    <property type="entry name" value="ABC_DR_subfamily_A"/>
    <property type="match status" value="1"/>
</dbReference>
<accession>A0ABQ2UQF9</accession>
<comment type="caution">
    <text evidence="7">The sequence shown here is derived from an EMBL/GenBank/DDBJ whole genome shotgun (WGS) entry which is preliminary data.</text>
</comment>
<keyword evidence="5" id="KW-0046">Antibiotic resistance</keyword>
<dbReference type="SUPFAM" id="SSF52540">
    <property type="entry name" value="P-loop containing nucleoside triphosphate hydrolases"/>
    <property type="match status" value="1"/>
</dbReference>
<dbReference type="Pfam" id="PF00005">
    <property type="entry name" value="ABC_tran"/>
    <property type="match status" value="1"/>
</dbReference>
<gene>
    <name evidence="7" type="ORF">GCM10010211_10380</name>
</gene>
<organism evidence="7 8">
    <name type="scientific">Streptomyces albospinus</name>
    <dbReference type="NCBI Taxonomy" id="285515"/>
    <lineage>
        <taxon>Bacteria</taxon>
        <taxon>Bacillati</taxon>
        <taxon>Actinomycetota</taxon>
        <taxon>Actinomycetes</taxon>
        <taxon>Kitasatosporales</taxon>
        <taxon>Streptomycetaceae</taxon>
        <taxon>Streptomyces</taxon>
    </lineage>
</organism>
<dbReference type="PANTHER" id="PTHR42711:SF16">
    <property type="entry name" value="ABC TRANSPORTER ATP-BINDING PROTEIN"/>
    <property type="match status" value="1"/>
</dbReference>
<dbReference type="InterPro" id="IPR003439">
    <property type="entry name" value="ABC_transporter-like_ATP-bd"/>
</dbReference>
<dbReference type="PROSITE" id="PS00211">
    <property type="entry name" value="ABC_TRANSPORTER_1"/>
    <property type="match status" value="1"/>
</dbReference>
<protein>
    <submittedName>
        <fullName evidence="7">Multidrug ABC transporter ATP-binding protein</fullName>
    </submittedName>
</protein>
<keyword evidence="8" id="KW-1185">Reference proteome</keyword>
<dbReference type="EMBL" id="BMRP01000002">
    <property type="protein sequence ID" value="GGU48138.1"/>
    <property type="molecule type" value="Genomic_DNA"/>
</dbReference>
<proteinExistence type="predicted"/>
<name>A0ABQ2UQF9_9ACTN</name>
<feature type="domain" description="ABC transporter" evidence="6">
    <location>
        <begin position="20"/>
        <end position="246"/>
    </location>
</feature>
<evidence type="ECO:0000256" key="3">
    <source>
        <dbReference type="ARBA" id="ARBA00022741"/>
    </source>
</evidence>
<dbReference type="InterPro" id="IPR027417">
    <property type="entry name" value="P-loop_NTPase"/>
</dbReference>
<dbReference type="InterPro" id="IPR003593">
    <property type="entry name" value="AAA+_ATPase"/>
</dbReference>
<keyword evidence="3" id="KW-0547">Nucleotide-binding</keyword>
<dbReference type="SMART" id="SM00382">
    <property type="entry name" value="AAA"/>
    <property type="match status" value="1"/>
</dbReference>
<evidence type="ECO:0000256" key="4">
    <source>
        <dbReference type="ARBA" id="ARBA00022840"/>
    </source>
</evidence>
<evidence type="ECO:0000256" key="1">
    <source>
        <dbReference type="ARBA" id="ARBA00004202"/>
    </source>
</evidence>
<comment type="subcellular location">
    <subcellularLocation>
        <location evidence="1">Cell membrane</location>
        <topology evidence="1">Peripheral membrane protein</topology>
    </subcellularLocation>
</comment>
<dbReference type="GO" id="GO:0005524">
    <property type="term" value="F:ATP binding"/>
    <property type="evidence" value="ECO:0007669"/>
    <property type="project" value="UniProtKB-KW"/>
</dbReference>
<dbReference type="PROSITE" id="PS50893">
    <property type="entry name" value="ABC_TRANSPORTER_2"/>
    <property type="match status" value="1"/>
</dbReference>
<evidence type="ECO:0000256" key="5">
    <source>
        <dbReference type="ARBA" id="ARBA00023251"/>
    </source>
</evidence>
<evidence type="ECO:0000313" key="8">
    <source>
        <dbReference type="Proteomes" id="UP000654471"/>
    </source>
</evidence>
<dbReference type="Gene3D" id="3.40.50.300">
    <property type="entry name" value="P-loop containing nucleotide triphosphate hydrolases"/>
    <property type="match status" value="1"/>
</dbReference>
<keyword evidence="4 7" id="KW-0067">ATP-binding</keyword>
<dbReference type="PANTHER" id="PTHR42711">
    <property type="entry name" value="ABC TRANSPORTER ATP-BINDING PROTEIN"/>
    <property type="match status" value="1"/>
</dbReference>
<reference evidence="8" key="1">
    <citation type="journal article" date="2019" name="Int. J. Syst. Evol. Microbiol.">
        <title>The Global Catalogue of Microorganisms (GCM) 10K type strain sequencing project: providing services to taxonomists for standard genome sequencing and annotation.</title>
        <authorList>
            <consortium name="The Broad Institute Genomics Platform"/>
            <consortium name="The Broad Institute Genome Sequencing Center for Infectious Disease"/>
            <person name="Wu L."/>
            <person name="Ma J."/>
        </authorList>
    </citation>
    <scope>NUCLEOTIDE SEQUENCE [LARGE SCALE GENOMIC DNA]</scope>
    <source>
        <strain evidence="8">JCM 3399</strain>
    </source>
</reference>
<keyword evidence="2" id="KW-0813">Transport</keyword>
<evidence type="ECO:0000313" key="7">
    <source>
        <dbReference type="EMBL" id="GGU48138.1"/>
    </source>
</evidence>
<dbReference type="InterPro" id="IPR050763">
    <property type="entry name" value="ABC_transporter_ATP-binding"/>
</dbReference>